<name>A0A3E4W8F0_9BACT</name>
<dbReference type="Pfam" id="PF00534">
    <property type="entry name" value="Glycos_transf_1"/>
    <property type="match status" value="1"/>
</dbReference>
<dbReference type="SUPFAM" id="SSF53756">
    <property type="entry name" value="UDP-Glycosyltransferase/glycogen phosphorylase"/>
    <property type="match status" value="1"/>
</dbReference>
<sequence length="383" mass="44549">MKIVYCLPQLYKPGGIERIISIKANYLAETCHYDVTIITAIQKGKAPYYKLLPQIRLIDLNLDYDSLLKLPLFTRIYKKRLLQKKHKEILSNILYQIKPDITISTFTHEASFLPDIKDGSKKILEFHFCRKHKQLMAKAFKFPLITRFAYYLKCWQEENVIIPKYDQFVVLTEEDKLSWSSKIKNVLNIPNILTFRTSPTINTTRNEAIAVGRLDAQKGFDILIPIWEKIHKKCPEWILNIYGQGEDETKLKKLIAEKELKDSIIIHQASKNIIEEYEKNSLLLMTSRYEGWGLVLTEAMQCGLPVIAFACKCGPRDIITNGEDGFCIDEGDENDFISKTVLLMKDDNKRIKMGYNAQKNVQRYSADKIMPLWINLFNKLIKQ</sequence>
<dbReference type="CDD" id="cd03820">
    <property type="entry name" value="GT4_AmsD-like"/>
    <property type="match status" value="1"/>
</dbReference>
<dbReference type="Gene3D" id="3.40.50.2000">
    <property type="entry name" value="Glycogen Phosphorylase B"/>
    <property type="match status" value="2"/>
</dbReference>
<comment type="caution">
    <text evidence="2">The sequence shown here is derived from an EMBL/GenBank/DDBJ whole genome shotgun (WGS) entry which is preliminary data.</text>
</comment>
<dbReference type="GO" id="GO:0016757">
    <property type="term" value="F:glycosyltransferase activity"/>
    <property type="evidence" value="ECO:0007669"/>
    <property type="project" value="InterPro"/>
</dbReference>
<dbReference type="AlphaFoldDB" id="A0A3E4W8F0"/>
<evidence type="ECO:0000313" key="3">
    <source>
        <dbReference type="Proteomes" id="UP000260780"/>
    </source>
</evidence>
<dbReference type="RefSeq" id="WP_117748092.1">
    <property type="nucleotide sequence ID" value="NZ_JBGKGL010000001.1"/>
</dbReference>
<dbReference type="Proteomes" id="UP000260780">
    <property type="component" value="Unassembled WGS sequence"/>
</dbReference>
<dbReference type="InterPro" id="IPR001296">
    <property type="entry name" value="Glyco_trans_1"/>
</dbReference>
<proteinExistence type="predicted"/>
<organism evidence="2 3">
    <name type="scientific">Phocaeicola plebeius</name>
    <dbReference type="NCBI Taxonomy" id="310297"/>
    <lineage>
        <taxon>Bacteria</taxon>
        <taxon>Pseudomonadati</taxon>
        <taxon>Bacteroidota</taxon>
        <taxon>Bacteroidia</taxon>
        <taxon>Bacteroidales</taxon>
        <taxon>Bacteroidaceae</taxon>
        <taxon>Phocaeicola</taxon>
    </lineage>
</organism>
<dbReference type="EMBL" id="QSTF01000028">
    <property type="protein sequence ID" value="RGM38498.1"/>
    <property type="molecule type" value="Genomic_DNA"/>
</dbReference>
<evidence type="ECO:0000313" key="2">
    <source>
        <dbReference type="EMBL" id="RGM38498.1"/>
    </source>
</evidence>
<accession>A0A3E4W8F0</accession>
<keyword evidence="2" id="KW-0808">Transferase</keyword>
<evidence type="ECO:0000259" key="1">
    <source>
        <dbReference type="Pfam" id="PF00534"/>
    </source>
</evidence>
<dbReference type="PANTHER" id="PTHR12526:SF630">
    <property type="entry name" value="GLYCOSYLTRANSFERASE"/>
    <property type="match status" value="1"/>
</dbReference>
<reference evidence="2 3" key="1">
    <citation type="submission" date="2018-08" db="EMBL/GenBank/DDBJ databases">
        <title>A genome reference for cultivated species of the human gut microbiota.</title>
        <authorList>
            <person name="Zou Y."/>
            <person name="Xue W."/>
            <person name="Luo G."/>
        </authorList>
    </citation>
    <scope>NUCLEOTIDE SEQUENCE [LARGE SCALE GENOMIC DNA]</scope>
    <source>
        <strain evidence="2 3">OM08-14</strain>
    </source>
</reference>
<gene>
    <name evidence="2" type="ORF">DXC17_10700</name>
</gene>
<feature type="domain" description="Glycosyl transferase family 1" evidence="1">
    <location>
        <begin position="195"/>
        <end position="359"/>
    </location>
</feature>
<protein>
    <submittedName>
        <fullName evidence="2">Glycosyltransferase family 4 protein</fullName>
    </submittedName>
</protein>
<dbReference type="PANTHER" id="PTHR12526">
    <property type="entry name" value="GLYCOSYLTRANSFERASE"/>
    <property type="match status" value="1"/>
</dbReference>